<gene>
    <name evidence="2" type="ORF">CK203_064340</name>
</gene>
<dbReference type="EMBL" id="QGNW01000327">
    <property type="protein sequence ID" value="RVW76534.1"/>
    <property type="molecule type" value="Genomic_DNA"/>
</dbReference>
<keyword evidence="1" id="KW-0812">Transmembrane</keyword>
<dbReference type="AlphaFoldDB" id="A0A438GWF7"/>
<organism evidence="2 3">
    <name type="scientific">Vitis vinifera</name>
    <name type="common">Grape</name>
    <dbReference type="NCBI Taxonomy" id="29760"/>
    <lineage>
        <taxon>Eukaryota</taxon>
        <taxon>Viridiplantae</taxon>
        <taxon>Streptophyta</taxon>
        <taxon>Embryophyta</taxon>
        <taxon>Tracheophyta</taxon>
        <taxon>Spermatophyta</taxon>
        <taxon>Magnoliopsida</taxon>
        <taxon>eudicotyledons</taxon>
        <taxon>Gunneridae</taxon>
        <taxon>Pentapetalae</taxon>
        <taxon>rosids</taxon>
        <taxon>Vitales</taxon>
        <taxon>Vitaceae</taxon>
        <taxon>Viteae</taxon>
        <taxon>Vitis</taxon>
    </lineage>
</organism>
<sequence>MRALYDPSHHGSGRHIGSEDELFVVVTYCYICIPVGFSIFFYTHSSFILSLFVCFYPRRSSFHFMNDEFFGVWHYLLEIWAFVSHRFIHLLPLAYITVRVVSITSGDIEGHILSFHSVYLPQVHDQR</sequence>
<feature type="transmembrane region" description="Helical" evidence="1">
    <location>
        <begin position="22"/>
        <end position="55"/>
    </location>
</feature>
<evidence type="ECO:0000256" key="1">
    <source>
        <dbReference type="SAM" id="Phobius"/>
    </source>
</evidence>
<dbReference type="Proteomes" id="UP000288805">
    <property type="component" value="Unassembled WGS sequence"/>
</dbReference>
<evidence type="ECO:0000313" key="3">
    <source>
        <dbReference type="Proteomes" id="UP000288805"/>
    </source>
</evidence>
<protein>
    <submittedName>
        <fullName evidence="2">Uncharacterized protein</fullName>
    </submittedName>
</protein>
<name>A0A438GWF7_VITVI</name>
<reference evidence="2 3" key="1">
    <citation type="journal article" date="2018" name="PLoS Genet.">
        <title>Population sequencing reveals clonal diversity and ancestral inbreeding in the grapevine cultivar Chardonnay.</title>
        <authorList>
            <person name="Roach M.J."/>
            <person name="Johnson D.L."/>
            <person name="Bohlmann J."/>
            <person name="van Vuuren H.J."/>
            <person name="Jones S.J."/>
            <person name="Pretorius I.S."/>
            <person name="Schmidt S.A."/>
            <person name="Borneman A.R."/>
        </authorList>
    </citation>
    <scope>NUCLEOTIDE SEQUENCE [LARGE SCALE GENOMIC DNA]</scope>
    <source>
        <strain evidence="3">cv. Chardonnay</strain>
        <tissue evidence="2">Leaf</tissue>
    </source>
</reference>
<keyword evidence="1" id="KW-1133">Transmembrane helix</keyword>
<accession>A0A438GWF7</accession>
<evidence type="ECO:0000313" key="2">
    <source>
        <dbReference type="EMBL" id="RVW76534.1"/>
    </source>
</evidence>
<proteinExistence type="predicted"/>
<comment type="caution">
    <text evidence="2">The sequence shown here is derived from an EMBL/GenBank/DDBJ whole genome shotgun (WGS) entry which is preliminary data.</text>
</comment>
<keyword evidence="1" id="KW-0472">Membrane</keyword>